<dbReference type="RefSeq" id="WP_115079119.1">
    <property type="nucleotide sequence ID" value="NZ_CP022313.1"/>
</dbReference>
<dbReference type="EMBL" id="CP022313">
    <property type="protein sequence ID" value="AXJ06784.1"/>
    <property type="molecule type" value="Genomic_DNA"/>
</dbReference>
<name>A0A345V232_PSEFL</name>
<proteinExistence type="predicted"/>
<gene>
    <name evidence="1" type="ORF">CFN16_22420</name>
</gene>
<organism evidence="1 2">
    <name type="scientific">Pseudomonas fluorescens</name>
    <dbReference type="NCBI Taxonomy" id="294"/>
    <lineage>
        <taxon>Bacteria</taxon>
        <taxon>Pseudomonadati</taxon>
        <taxon>Pseudomonadota</taxon>
        <taxon>Gammaproteobacteria</taxon>
        <taxon>Pseudomonadales</taxon>
        <taxon>Pseudomonadaceae</taxon>
        <taxon>Pseudomonas</taxon>
    </lineage>
</organism>
<reference evidence="1 2" key="1">
    <citation type="submission" date="2017-07" db="EMBL/GenBank/DDBJ databases">
        <title>Genome sequence of Pseudomonas NEP1.</title>
        <authorList>
            <person name="Nascimento F.X."/>
        </authorList>
    </citation>
    <scope>NUCLEOTIDE SEQUENCE [LARGE SCALE GENOMIC DNA]</scope>
    <source>
        <strain evidence="1 2">NEP1</strain>
    </source>
</reference>
<dbReference type="AlphaFoldDB" id="A0A345V232"/>
<evidence type="ECO:0000313" key="2">
    <source>
        <dbReference type="Proteomes" id="UP000254535"/>
    </source>
</evidence>
<evidence type="ECO:0000313" key="1">
    <source>
        <dbReference type="EMBL" id="AXJ06784.1"/>
    </source>
</evidence>
<sequence length="138" mass="15182">MGSVIAFLPEHADEIHIRSTLHYAIEEAKKSKNRLTVYVNVKSSSSFLEGVFGREDLSRLHRNQSVVINGVKITLESKATLAPYTAHDVILAIHASPSLCAGIDGIKERGSFILVADKSDVPDEWINSHQVTFLNAEV</sequence>
<dbReference type="Proteomes" id="UP000254535">
    <property type="component" value="Chromosome"/>
</dbReference>
<accession>A0A345V232</accession>
<protein>
    <submittedName>
        <fullName evidence="1">Uncharacterized protein</fullName>
    </submittedName>
</protein>